<comment type="subcellular location">
    <subcellularLocation>
        <location evidence="1">Nucleus</location>
    </subcellularLocation>
</comment>
<dbReference type="Gene3D" id="3.30.40.10">
    <property type="entry name" value="Zinc/RING finger domain, C3HC4 (zinc finger)"/>
    <property type="match status" value="1"/>
</dbReference>
<dbReference type="Gene3D" id="1.10.246.20">
    <property type="entry name" value="Coactivator CBP, KIX domain"/>
    <property type="match status" value="1"/>
</dbReference>
<evidence type="ECO:0000256" key="2">
    <source>
        <dbReference type="ARBA" id="ARBA00023242"/>
    </source>
</evidence>
<name>A0AA41VV76_PAPNU</name>
<gene>
    <name evidence="4" type="ORF">MKW94_004295</name>
</gene>
<evidence type="ECO:0000259" key="3">
    <source>
        <dbReference type="Pfam" id="PF16987"/>
    </source>
</evidence>
<evidence type="ECO:0000256" key="1">
    <source>
        <dbReference type="ARBA" id="ARBA00004123"/>
    </source>
</evidence>
<reference evidence="4" key="1">
    <citation type="submission" date="2022-03" db="EMBL/GenBank/DDBJ databases">
        <title>A functionally conserved STORR gene fusion in Papaver species that diverged 16.8 million years ago.</title>
        <authorList>
            <person name="Catania T."/>
        </authorList>
    </citation>
    <scope>NUCLEOTIDE SEQUENCE</scope>
    <source>
        <strain evidence="4">S-191538</strain>
    </source>
</reference>
<comment type="caution">
    <text evidence="4">The sequence shown here is derived from an EMBL/GenBank/DDBJ whole genome shotgun (WGS) entry which is preliminary data.</text>
</comment>
<organism evidence="4 5">
    <name type="scientific">Papaver nudicaule</name>
    <name type="common">Iceland poppy</name>
    <dbReference type="NCBI Taxonomy" id="74823"/>
    <lineage>
        <taxon>Eukaryota</taxon>
        <taxon>Viridiplantae</taxon>
        <taxon>Streptophyta</taxon>
        <taxon>Embryophyta</taxon>
        <taxon>Tracheophyta</taxon>
        <taxon>Spermatophyta</taxon>
        <taxon>Magnoliopsida</taxon>
        <taxon>Ranunculales</taxon>
        <taxon>Papaveraceae</taxon>
        <taxon>Papaveroideae</taxon>
        <taxon>Papaver</taxon>
    </lineage>
</organism>
<evidence type="ECO:0000313" key="4">
    <source>
        <dbReference type="EMBL" id="MCL7048048.1"/>
    </source>
</evidence>
<dbReference type="AlphaFoldDB" id="A0AA41VV76"/>
<dbReference type="InterPro" id="IPR036546">
    <property type="entry name" value="MED15_KIX"/>
</dbReference>
<evidence type="ECO:0000313" key="5">
    <source>
        <dbReference type="Proteomes" id="UP001177140"/>
    </source>
</evidence>
<dbReference type="InterPro" id="IPR036529">
    <property type="entry name" value="KIX_dom_sf"/>
</dbReference>
<dbReference type="InterPro" id="IPR013083">
    <property type="entry name" value="Znf_RING/FYVE/PHD"/>
</dbReference>
<dbReference type="GO" id="GO:0006355">
    <property type="term" value="P:regulation of DNA-templated transcription"/>
    <property type="evidence" value="ECO:0007669"/>
    <property type="project" value="InterPro"/>
</dbReference>
<dbReference type="GO" id="GO:0003712">
    <property type="term" value="F:transcription coregulator activity"/>
    <property type="evidence" value="ECO:0007669"/>
    <property type="project" value="InterPro"/>
</dbReference>
<protein>
    <recommendedName>
        <fullName evidence="3">Mediator complex subunit 15 KIX domain-containing protein</fullName>
    </recommendedName>
</protein>
<keyword evidence="5" id="KW-1185">Reference proteome</keyword>
<dbReference type="EMBL" id="JAJJMA010300267">
    <property type="protein sequence ID" value="MCL7048048.1"/>
    <property type="molecule type" value="Genomic_DNA"/>
</dbReference>
<accession>A0AA41VV76</accession>
<keyword evidence="2" id="KW-0539">Nucleus</keyword>
<proteinExistence type="predicted"/>
<dbReference type="Proteomes" id="UP001177140">
    <property type="component" value="Unassembled WGS sequence"/>
</dbReference>
<dbReference type="SUPFAM" id="SSF57850">
    <property type="entry name" value="RING/U-box"/>
    <property type="match status" value="1"/>
</dbReference>
<dbReference type="SUPFAM" id="SSF47040">
    <property type="entry name" value="Kix domain of CBP (creb binding protein)"/>
    <property type="match status" value="1"/>
</dbReference>
<feature type="domain" description="Mediator complex subunit 15 KIX" evidence="3">
    <location>
        <begin position="10"/>
        <end position="72"/>
    </location>
</feature>
<dbReference type="Pfam" id="PF16987">
    <property type="entry name" value="KIX_2"/>
    <property type="match status" value="1"/>
</dbReference>
<sequence>MDYVVVVDDPDWRNHLNASARQVILGKLVQALARHLPPDTTKSFVERWEADIYDSATTERDYLLEIISKIVTAGLQLEDETIANSTRTITTTSAAPRGRLSVEQESVKRKLPVVEFGEFLRKSKRKKVEEADSTCPVCLECLKTTDEIRELSRCSHVFPKGVWIGGLIGTGSHAHVVEHVY</sequence>
<dbReference type="GO" id="GO:0005634">
    <property type="term" value="C:nucleus"/>
    <property type="evidence" value="ECO:0007669"/>
    <property type="project" value="UniProtKB-SubCell"/>
</dbReference>